<name>A0A427Y7V6_9TREE</name>
<dbReference type="PANTHER" id="PTHR22950">
    <property type="entry name" value="AMINO ACID TRANSPORTER"/>
    <property type="match status" value="1"/>
</dbReference>
<feature type="transmembrane region" description="Helical" evidence="9">
    <location>
        <begin position="357"/>
        <end position="379"/>
    </location>
</feature>
<feature type="compositionally biased region" description="Polar residues" evidence="8">
    <location>
        <begin position="171"/>
        <end position="181"/>
    </location>
</feature>
<evidence type="ECO:0000313" key="12">
    <source>
        <dbReference type="Proteomes" id="UP000279259"/>
    </source>
</evidence>
<feature type="transmembrane region" description="Helical" evidence="9">
    <location>
        <begin position="496"/>
        <end position="518"/>
    </location>
</feature>
<dbReference type="GO" id="GO:0015179">
    <property type="term" value="F:L-amino acid transmembrane transporter activity"/>
    <property type="evidence" value="ECO:0007669"/>
    <property type="project" value="TreeGrafter"/>
</dbReference>
<evidence type="ECO:0000256" key="3">
    <source>
        <dbReference type="ARBA" id="ARBA00022448"/>
    </source>
</evidence>
<dbReference type="Proteomes" id="UP000279259">
    <property type="component" value="Unassembled WGS sequence"/>
</dbReference>
<dbReference type="Pfam" id="PF01490">
    <property type="entry name" value="Aa_trans"/>
    <property type="match status" value="1"/>
</dbReference>
<dbReference type="EMBL" id="RSCD01000018">
    <property type="protein sequence ID" value="RSH87168.1"/>
    <property type="molecule type" value="Genomic_DNA"/>
</dbReference>
<keyword evidence="12" id="KW-1185">Reference proteome</keyword>
<feature type="compositionally biased region" description="Low complexity" evidence="8">
    <location>
        <begin position="196"/>
        <end position="205"/>
    </location>
</feature>
<dbReference type="STRING" id="1890683.A0A427Y7V6"/>
<evidence type="ECO:0000256" key="8">
    <source>
        <dbReference type="SAM" id="MobiDB-lite"/>
    </source>
</evidence>
<protein>
    <recommendedName>
        <fullName evidence="10">Amino acid transporter transmembrane domain-containing protein</fullName>
    </recommendedName>
</protein>
<dbReference type="PANTHER" id="PTHR22950:SF692">
    <property type="entry name" value="TRANSMEMBRANE AMINO ACID TRANSPORTER FAMILY PROTEIN"/>
    <property type="match status" value="1"/>
</dbReference>
<evidence type="ECO:0000256" key="4">
    <source>
        <dbReference type="ARBA" id="ARBA00022692"/>
    </source>
</evidence>
<feature type="domain" description="Amino acid transporter transmembrane" evidence="10">
    <location>
        <begin position="286"/>
        <end position="766"/>
    </location>
</feature>
<sequence length="826" mass="87725">MQHFSGSFSPRDSPGPGRQATGGMPIPTATSGDRSQGQVTKKRSKMMQSSLDLVFSYSRSQQMRYGKLGSAPSFVGTSRSFSSPDEFGSHRRRRLRVYDPESGSGAGPSSTDEESGLEVEGEDGELVEEDETGLYEEDEEGDEDEMEELEDGRVGDTRRSSGSPGLFPSDPVTSRRGSTETGLALEQSVATIKPSTTGGTAAGTTSDSRASPLLNIFSPTLPTAALPLSTSLATSFGTTSSASSGTPRAPSRRLAPDLTRQISQASVAQRRERERDGYVHRDSDQLFNAVAVLVGIGLLSLPLAFAYAGWIAGTMMLVGFAALTCHTAKLLARIIVADPSMLGYTDIGRRALGRWAGGAINVLFCLELFSLGVALIVLFGDSLNIVFPDISSNTWKLIGFIVILPTAMMPLRLLSIPSLLSTLSTFLLLLIILIDGLWKASPPGSLRYPAETSWFPEWERANWLGGVGLVLAGFGGHAVVPSLARDMKHPENFDKVINRAFIIATAVSFVAGAAGYLMIGNSVSDEITRDLMQDKYGYPRWLNLFATWMIVVNPLTKFGLCSRPLNVTIESLLGISPVIALPVDQIDRIDPAAAAESVISYLSPSSSRRPSMVPVPVVPARRPSVPARRPSVAPESTGLHSQPIPDTDPDTVSRHVHHTNTNTNTNPSSDLALQPEAAPKPSHSPSTLDMDIDVSLLHAQKSLASASAGDRRKAVGRIVSRTAITAACTAAAVGIPDFGKVMAFLGSFSAFLICVILPLVFYLRLAPKLGIDRLGTAGRRASVVARAEAGAETAVHWAIVAASMVLMVAGTAWAFVPGSGHGGLDA</sequence>
<organism evidence="11 12">
    <name type="scientific">Saitozyma podzolica</name>
    <dbReference type="NCBI Taxonomy" id="1890683"/>
    <lineage>
        <taxon>Eukaryota</taxon>
        <taxon>Fungi</taxon>
        <taxon>Dikarya</taxon>
        <taxon>Basidiomycota</taxon>
        <taxon>Agaricomycotina</taxon>
        <taxon>Tremellomycetes</taxon>
        <taxon>Tremellales</taxon>
        <taxon>Trimorphomycetaceae</taxon>
        <taxon>Saitozyma</taxon>
    </lineage>
</organism>
<feature type="region of interest" description="Disordered" evidence="8">
    <location>
        <begin position="1"/>
        <end position="47"/>
    </location>
</feature>
<feature type="transmembrane region" description="Helical" evidence="9">
    <location>
        <begin position="394"/>
        <end position="411"/>
    </location>
</feature>
<feature type="transmembrane region" description="Helical" evidence="9">
    <location>
        <begin position="718"/>
        <end position="735"/>
    </location>
</feature>
<accession>A0A427Y7V6</accession>
<feature type="region of interest" description="Disordered" evidence="8">
    <location>
        <begin position="604"/>
        <end position="686"/>
    </location>
</feature>
<evidence type="ECO:0000256" key="6">
    <source>
        <dbReference type="ARBA" id="ARBA00022989"/>
    </source>
</evidence>
<keyword evidence="7 9" id="KW-0472">Membrane</keyword>
<feature type="region of interest" description="Disordered" evidence="8">
    <location>
        <begin position="68"/>
        <end position="212"/>
    </location>
</feature>
<reference evidence="11 12" key="1">
    <citation type="submission" date="2018-11" db="EMBL/GenBank/DDBJ databases">
        <title>Genome sequence of Saitozyma podzolica DSM 27192.</title>
        <authorList>
            <person name="Aliyu H."/>
            <person name="Gorte O."/>
            <person name="Ochsenreither K."/>
        </authorList>
    </citation>
    <scope>NUCLEOTIDE SEQUENCE [LARGE SCALE GENOMIC DNA]</scope>
    <source>
        <strain evidence="11 12">DSM 27192</strain>
    </source>
</reference>
<feature type="transmembrane region" description="Helical" evidence="9">
    <location>
        <begin position="741"/>
        <end position="763"/>
    </location>
</feature>
<comment type="similarity">
    <text evidence="2">Belongs to the amino acid/polyamine transporter 2 family.</text>
</comment>
<feature type="transmembrane region" description="Helical" evidence="9">
    <location>
        <begin position="794"/>
        <end position="816"/>
    </location>
</feature>
<evidence type="ECO:0000256" key="9">
    <source>
        <dbReference type="SAM" id="Phobius"/>
    </source>
</evidence>
<feature type="compositionally biased region" description="Polar residues" evidence="8">
    <location>
        <begin position="28"/>
        <end position="39"/>
    </location>
</feature>
<feature type="compositionally biased region" description="Polar residues" evidence="8">
    <location>
        <begin position="1"/>
        <end position="10"/>
    </location>
</feature>
<evidence type="ECO:0000313" key="11">
    <source>
        <dbReference type="EMBL" id="RSH87168.1"/>
    </source>
</evidence>
<dbReference type="OrthoDB" id="655540at2759"/>
<feature type="region of interest" description="Disordered" evidence="8">
    <location>
        <begin position="236"/>
        <end position="275"/>
    </location>
</feature>
<comment type="caution">
    <text evidence="11">The sequence shown here is derived from an EMBL/GenBank/DDBJ whole genome shotgun (WGS) entry which is preliminary data.</text>
</comment>
<evidence type="ECO:0000256" key="2">
    <source>
        <dbReference type="ARBA" id="ARBA00008066"/>
    </source>
</evidence>
<dbReference type="AlphaFoldDB" id="A0A427Y7V6"/>
<feature type="transmembrane region" description="Helical" evidence="9">
    <location>
        <begin position="286"/>
        <end position="310"/>
    </location>
</feature>
<evidence type="ECO:0000256" key="5">
    <source>
        <dbReference type="ARBA" id="ARBA00022970"/>
    </source>
</evidence>
<dbReference type="GO" id="GO:0005774">
    <property type="term" value="C:vacuolar membrane"/>
    <property type="evidence" value="ECO:0007669"/>
    <property type="project" value="TreeGrafter"/>
</dbReference>
<gene>
    <name evidence="11" type="ORF">EHS25_003659</name>
</gene>
<feature type="compositionally biased region" description="Low complexity" evidence="8">
    <location>
        <begin position="236"/>
        <end position="253"/>
    </location>
</feature>
<keyword evidence="5" id="KW-0029">Amino-acid transport</keyword>
<evidence type="ECO:0000259" key="10">
    <source>
        <dbReference type="Pfam" id="PF01490"/>
    </source>
</evidence>
<feature type="transmembrane region" description="Helical" evidence="9">
    <location>
        <begin position="316"/>
        <end position="336"/>
    </location>
</feature>
<keyword evidence="4 9" id="KW-0812">Transmembrane</keyword>
<feature type="transmembrane region" description="Helical" evidence="9">
    <location>
        <begin position="418"/>
        <end position="438"/>
    </location>
</feature>
<proteinExistence type="inferred from homology"/>
<keyword evidence="6 9" id="KW-1133">Transmembrane helix</keyword>
<feature type="transmembrane region" description="Helical" evidence="9">
    <location>
        <begin position="463"/>
        <end position="484"/>
    </location>
</feature>
<feature type="compositionally biased region" description="Acidic residues" evidence="8">
    <location>
        <begin position="111"/>
        <end position="150"/>
    </location>
</feature>
<evidence type="ECO:0000256" key="1">
    <source>
        <dbReference type="ARBA" id="ARBA00004141"/>
    </source>
</evidence>
<keyword evidence="3" id="KW-0813">Transport</keyword>
<evidence type="ECO:0000256" key="7">
    <source>
        <dbReference type="ARBA" id="ARBA00023136"/>
    </source>
</evidence>
<feature type="transmembrane region" description="Helical" evidence="9">
    <location>
        <begin position="538"/>
        <end position="556"/>
    </location>
</feature>
<dbReference type="InterPro" id="IPR013057">
    <property type="entry name" value="AA_transpt_TM"/>
</dbReference>
<comment type="subcellular location">
    <subcellularLocation>
        <location evidence="1">Membrane</location>
        <topology evidence="1">Multi-pass membrane protein</topology>
    </subcellularLocation>
</comment>
<feature type="compositionally biased region" description="Low complexity" evidence="8">
    <location>
        <begin position="604"/>
        <end position="634"/>
    </location>
</feature>